<gene>
    <name evidence="1" type="ORF">BSFP_057480</name>
</gene>
<protein>
    <submittedName>
        <fullName evidence="1">Uncharacterized protein</fullName>
    </submittedName>
</protein>
<accession>A0A1Y1BSC5</accession>
<dbReference type="RefSeq" id="WP_096475228.1">
    <property type="nucleotide sequence ID" value="NZ_AP018112.1"/>
</dbReference>
<sequence length="127" mass="14947">MRGNTASPAAKTSDEEILTLYQRVGTAFHVVAEERGERLNAGIKNNIALYFYQAFEALTLEFFEEHLRYELNRYRQSGLRETYEREIYPLELPGLPPVFAKRFDDKRSRRPHRLVVKRFLSSQAEFC</sequence>
<name>A0A1Y1BSC5_9BURK</name>
<dbReference type="EMBL" id="AP018112">
    <property type="protein sequence ID" value="BAX62880.1"/>
    <property type="molecule type" value="Genomic_DNA"/>
</dbReference>
<reference evidence="1 2" key="1">
    <citation type="journal article" date="2017" name="Genome Announc.">
        <title>Complete Genome Sequence of Burkholderia stabilis FERMP-21014.</title>
        <authorList>
            <person name="Konishi K."/>
            <person name="Kumagai T."/>
            <person name="Sakasegawa S."/>
            <person name="Tamura T."/>
        </authorList>
    </citation>
    <scope>NUCLEOTIDE SEQUENCE [LARGE SCALE GENOMIC DNA]</scope>
    <source>
        <strain evidence="1 2">FERMP-21014</strain>
    </source>
</reference>
<evidence type="ECO:0000313" key="2">
    <source>
        <dbReference type="Proteomes" id="UP000218432"/>
    </source>
</evidence>
<dbReference type="AlphaFoldDB" id="A0A1Y1BSC5"/>
<organism evidence="1 2">
    <name type="scientific">Burkholderia stabilis</name>
    <dbReference type="NCBI Taxonomy" id="95485"/>
    <lineage>
        <taxon>Bacteria</taxon>
        <taxon>Pseudomonadati</taxon>
        <taxon>Pseudomonadota</taxon>
        <taxon>Betaproteobacteria</taxon>
        <taxon>Burkholderiales</taxon>
        <taxon>Burkholderiaceae</taxon>
        <taxon>Burkholderia</taxon>
        <taxon>Burkholderia cepacia complex</taxon>
    </lineage>
</organism>
<proteinExistence type="predicted"/>
<evidence type="ECO:0000313" key="1">
    <source>
        <dbReference type="EMBL" id="BAX62880.1"/>
    </source>
</evidence>
<dbReference type="Proteomes" id="UP000218432">
    <property type="component" value="Chromosome 2"/>
</dbReference>